<comment type="caution">
    <text evidence="1">The sequence shown here is derived from an EMBL/GenBank/DDBJ whole genome shotgun (WGS) entry which is preliminary data.</text>
</comment>
<sequence length="327" mass="37532">MKKLLLMCAMTMCFVSCSKVKDKIKQIENNLETTAQGARSGMASGARDNQMEKVRDPKIDIAGKITAAAKFYKALEFNSWNPGTSYDDSFSRREMLLDASKEFIRNLTDIYSQVEDKIEDGKLTPIHLDWSKPKKFEKYNYDKAFYAMAVAMHEKHFLQEKNASKNKFTAVSFYDILKSTLKREYAGANLTEAERELMTYSNRKMIIALLNARIDMILALAIKDSMDSSDVKIMSAGLYLMTGKLGKLAFPSILEKSTLTNKQKTNEKYEEALSTYDFMLEIGERPEIDKRVKNILDNVILPELTYEQESDGEVQKYHGYLEQFQKM</sequence>
<proteinExistence type="predicted"/>
<dbReference type="EMBL" id="QDKL01000004">
    <property type="protein sequence ID" value="RZF20371.1"/>
    <property type="molecule type" value="Genomic_DNA"/>
</dbReference>
<evidence type="ECO:0000313" key="1">
    <source>
        <dbReference type="EMBL" id="RZF20371.1"/>
    </source>
</evidence>
<protein>
    <recommendedName>
        <fullName evidence="3">DUF3829 domain-containing protein</fullName>
    </recommendedName>
</protein>
<dbReference type="RefSeq" id="WP_115363780.1">
    <property type="nucleotide sequence ID" value="NZ_QDKL01000004.1"/>
</dbReference>
<evidence type="ECO:0000313" key="2">
    <source>
        <dbReference type="Proteomes" id="UP000443582"/>
    </source>
</evidence>
<name>A0ABY0IEX9_9BACT</name>
<gene>
    <name evidence="1" type="ORF">DAY19_14505</name>
</gene>
<reference evidence="2" key="1">
    <citation type="journal article" date="2019" name="Int. J. Syst. Evol. Microbiol.">
        <title>Halobacteriovorax valvorus sp. nov., a novel prokaryotic predator isolated from coastal seawater of China.</title>
        <authorList>
            <person name="Chen M.-X."/>
        </authorList>
    </citation>
    <scope>NUCLEOTIDE SEQUENCE [LARGE SCALE GENOMIC DNA]</scope>
    <source>
        <strain evidence="2">BL9</strain>
    </source>
</reference>
<accession>A0ABY0IEX9</accession>
<dbReference type="Proteomes" id="UP000443582">
    <property type="component" value="Unassembled WGS sequence"/>
</dbReference>
<evidence type="ECO:0008006" key="3">
    <source>
        <dbReference type="Google" id="ProtNLM"/>
    </source>
</evidence>
<organism evidence="1 2">
    <name type="scientific">Halobacteriovorax vibrionivorans</name>
    <dbReference type="NCBI Taxonomy" id="2152716"/>
    <lineage>
        <taxon>Bacteria</taxon>
        <taxon>Pseudomonadati</taxon>
        <taxon>Bdellovibrionota</taxon>
        <taxon>Bacteriovoracia</taxon>
        <taxon>Bacteriovoracales</taxon>
        <taxon>Halobacteriovoraceae</taxon>
        <taxon>Halobacteriovorax</taxon>
    </lineage>
</organism>
<keyword evidence="2" id="KW-1185">Reference proteome</keyword>